<dbReference type="EMBL" id="MU004231">
    <property type="protein sequence ID" value="KAF2672828.1"/>
    <property type="molecule type" value="Genomic_DNA"/>
</dbReference>
<keyword evidence="1" id="KW-0812">Transmembrane</keyword>
<dbReference type="AlphaFoldDB" id="A0A6A6UP21"/>
<evidence type="ECO:0000256" key="1">
    <source>
        <dbReference type="SAM" id="Phobius"/>
    </source>
</evidence>
<name>A0A6A6UP21_9PEZI</name>
<sequence length="66" mass="7475">MFRAYSKLPTNQKLILGGAFLIWGGLGLQVLPRMEKKLDLEPDAKETGRMTKVLPRIEVLEPLPKK</sequence>
<protein>
    <submittedName>
        <fullName evidence="2">Uncharacterized protein</fullName>
    </submittedName>
</protein>
<dbReference type="Proteomes" id="UP000799302">
    <property type="component" value="Unassembled WGS sequence"/>
</dbReference>
<evidence type="ECO:0000313" key="3">
    <source>
        <dbReference type="Proteomes" id="UP000799302"/>
    </source>
</evidence>
<feature type="transmembrane region" description="Helical" evidence="1">
    <location>
        <begin position="14"/>
        <end position="31"/>
    </location>
</feature>
<keyword evidence="3" id="KW-1185">Reference proteome</keyword>
<proteinExistence type="predicted"/>
<gene>
    <name evidence="2" type="ORF">BT63DRAFT_421035</name>
</gene>
<accession>A0A6A6UP21</accession>
<organism evidence="2 3">
    <name type="scientific">Microthyrium microscopicum</name>
    <dbReference type="NCBI Taxonomy" id="703497"/>
    <lineage>
        <taxon>Eukaryota</taxon>
        <taxon>Fungi</taxon>
        <taxon>Dikarya</taxon>
        <taxon>Ascomycota</taxon>
        <taxon>Pezizomycotina</taxon>
        <taxon>Dothideomycetes</taxon>
        <taxon>Dothideomycetes incertae sedis</taxon>
        <taxon>Microthyriales</taxon>
        <taxon>Microthyriaceae</taxon>
        <taxon>Microthyrium</taxon>
    </lineage>
</organism>
<reference evidence="2" key="1">
    <citation type="journal article" date="2020" name="Stud. Mycol.">
        <title>101 Dothideomycetes genomes: a test case for predicting lifestyles and emergence of pathogens.</title>
        <authorList>
            <person name="Haridas S."/>
            <person name="Albert R."/>
            <person name="Binder M."/>
            <person name="Bloem J."/>
            <person name="Labutti K."/>
            <person name="Salamov A."/>
            <person name="Andreopoulos B."/>
            <person name="Baker S."/>
            <person name="Barry K."/>
            <person name="Bills G."/>
            <person name="Bluhm B."/>
            <person name="Cannon C."/>
            <person name="Castanera R."/>
            <person name="Culley D."/>
            <person name="Daum C."/>
            <person name="Ezra D."/>
            <person name="Gonzalez J."/>
            <person name="Henrissat B."/>
            <person name="Kuo A."/>
            <person name="Liang C."/>
            <person name="Lipzen A."/>
            <person name="Lutzoni F."/>
            <person name="Magnuson J."/>
            <person name="Mondo S."/>
            <person name="Nolan M."/>
            <person name="Ohm R."/>
            <person name="Pangilinan J."/>
            <person name="Park H.-J."/>
            <person name="Ramirez L."/>
            <person name="Alfaro M."/>
            <person name="Sun H."/>
            <person name="Tritt A."/>
            <person name="Yoshinaga Y."/>
            <person name="Zwiers L.-H."/>
            <person name="Turgeon B."/>
            <person name="Goodwin S."/>
            <person name="Spatafora J."/>
            <person name="Crous P."/>
            <person name="Grigoriev I."/>
        </authorList>
    </citation>
    <scope>NUCLEOTIDE SEQUENCE</scope>
    <source>
        <strain evidence="2">CBS 115976</strain>
    </source>
</reference>
<keyword evidence="1" id="KW-1133">Transmembrane helix</keyword>
<evidence type="ECO:0000313" key="2">
    <source>
        <dbReference type="EMBL" id="KAF2672828.1"/>
    </source>
</evidence>
<keyword evidence="1" id="KW-0472">Membrane</keyword>